<accession>A0ABP0V2N0</accession>
<evidence type="ECO:0000256" key="1">
    <source>
        <dbReference type="SAM" id="MobiDB-lite"/>
    </source>
</evidence>
<keyword evidence="2" id="KW-0472">Membrane</keyword>
<evidence type="ECO:0000256" key="2">
    <source>
        <dbReference type="SAM" id="Phobius"/>
    </source>
</evidence>
<protein>
    <recommendedName>
        <fullName evidence="5">Golgi apparatus membrane protein TVP15</fullName>
    </recommendedName>
</protein>
<evidence type="ECO:0000313" key="4">
    <source>
        <dbReference type="Proteomes" id="UP001497512"/>
    </source>
</evidence>
<dbReference type="PANTHER" id="PTHR34965:SF1">
    <property type="entry name" value="OS07G0118300 PROTEIN"/>
    <property type="match status" value="1"/>
</dbReference>
<name>A0ABP0V2N0_9BRYO</name>
<keyword evidence="4" id="KW-1185">Reference proteome</keyword>
<organism evidence="3 4">
    <name type="scientific">Sphagnum troendelagicum</name>
    <dbReference type="NCBI Taxonomy" id="128251"/>
    <lineage>
        <taxon>Eukaryota</taxon>
        <taxon>Viridiplantae</taxon>
        <taxon>Streptophyta</taxon>
        <taxon>Embryophyta</taxon>
        <taxon>Bryophyta</taxon>
        <taxon>Sphagnophytina</taxon>
        <taxon>Sphagnopsida</taxon>
        <taxon>Sphagnales</taxon>
        <taxon>Sphagnaceae</taxon>
        <taxon>Sphagnum</taxon>
    </lineage>
</organism>
<sequence>MGHSEGKTGGVEAPPTTTRSRGGNDDLEAHMLEEDPDDQQGLDGVPASLLENRLPTPQTDSLLYVCAVLSIVSALGSVLCMIVNLISLLRSFDYRGFDYRVSPFVLILRCYAVAIAFFVALAETEWEAIFKLWRVLEYWVGRGMLQIFVAVLTKELAQASGETQAESVMHDIASWWLLICGIIYTAAGLLCIGRIKRSHLRDVTKRQQAIKDLEEVHRRRAELEAQIGEHH</sequence>
<reference evidence="3" key="1">
    <citation type="submission" date="2024-02" db="EMBL/GenBank/DDBJ databases">
        <authorList>
            <consortium name="ELIXIR-Norway"/>
            <consortium name="Elixir Norway"/>
        </authorList>
    </citation>
    <scope>NUCLEOTIDE SEQUENCE</scope>
</reference>
<proteinExistence type="predicted"/>
<feature type="region of interest" description="Disordered" evidence="1">
    <location>
        <begin position="1"/>
        <end position="40"/>
    </location>
</feature>
<keyword evidence="2" id="KW-0812">Transmembrane</keyword>
<gene>
    <name evidence="3" type="ORF">CSSPTR1EN2_LOCUS23107</name>
</gene>
<feature type="transmembrane region" description="Helical" evidence="2">
    <location>
        <begin position="62"/>
        <end position="89"/>
    </location>
</feature>
<evidence type="ECO:0008006" key="5">
    <source>
        <dbReference type="Google" id="ProtNLM"/>
    </source>
</evidence>
<dbReference type="EMBL" id="OZ019901">
    <property type="protein sequence ID" value="CAK9236707.1"/>
    <property type="molecule type" value="Genomic_DNA"/>
</dbReference>
<dbReference type="PANTHER" id="PTHR34965">
    <property type="entry name" value="OS07G0118300 PROTEIN"/>
    <property type="match status" value="1"/>
</dbReference>
<keyword evidence="2" id="KW-1133">Transmembrane helix</keyword>
<feature type="transmembrane region" description="Helical" evidence="2">
    <location>
        <begin position="173"/>
        <end position="192"/>
    </location>
</feature>
<dbReference type="Proteomes" id="UP001497512">
    <property type="component" value="Chromosome 9"/>
</dbReference>
<feature type="compositionally biased region" description="Basic and acidic residues" evidence="1">
    <location>
        <begin position="22"/>
        <end position="33"/>
    </location>
</feature>
<feature type="transmembrane region" description="Helical" evidence="2">
    <location>
        <begin position="101"/>
        <end position="123"/>
    </location>
</feature>
<evidence type="ECO:0000313" key="3">
    <source>
        <dbReference type="EMBL" id="CAK9236707.1"/>
    </source>
</evidence>